<dbReference type="Pfam" id="PF07734">
    <property type="entry name" value="FBA_1"/>
    <property type="match status" value="1"/>
</dbReference>
<dbReference type="AlphaFoldDB" id="A0A8T2BAU3"/>
<dbReference type="PANTHER" id="PTHR31672:SF13">
    <property type="entry name" value="F-BOX PROTEIN CPR30-LIKE"/>
    <property type="match status" value="1"/>
</dbReference>
<dbReference type="SMART" id="SM00256">
    <property type="entry name" value="FBOX"/>
    <property type="match status" value="1"/>
</dbReference>
<dbReference type="PROSITE" id="PS50181">
    <property type="entry name" value="FBOX"/>
    <property type="match status" value="1"/>
</dbReference>
<name>A0A8T2BAU3_ARASU</name>
<protein>
    <submittedName>
        <fullName evidence="2">F-box-like domain superfamily</fullName>
    </submittedName>
</protein>
<comment type="caution">
    <text evidence="2">The sequence shown here is derived from an EMBL/GenBank/DDBJ whole genome shotgun (WGS) entry which is preliminary data.</text>
</comment>
<sequence length="366" mass="42639">MTKTINLPRDLVEEILSRVPLKSMKTVRLTCKKWDDLSKSQSFTKMHIGQVARVEEHKGKHTCLDEQVKISQVFDCEGLLLCILKDDSRFVVWNPYLGQTRWIKSRYFSSPDEWDQRFCYGLGYVNKESCRSYKLLRFLDYFFYKAPEKQFFWYEIYDFDSDLWTTLDVTTPDWVIVFGNGGVSFKGNTYFCAAKINLGNDGNHGFEDHIICFDFTSERFGQLLPLPFNAGYDDYVALSCVREEKLAVLHQHSVLNPYELDLWITTKIETEEVSWIKFLRMATGFDSCRPYISGSFLIDEENKVAFGFDYENRQKVIVIGEAGYLRALDLIGEIGDRNSTAYLYSYVPSLVQIKKPARGERKQQID</sequence>
<keyword evidence="3" id="KW-1185">Reference proteome</keyword>
<dbReference type="EMBL" id="JAEFBJ010000008">
    <property type="protein sequence ID" value="KAG7583119.1"/>
    <property type="molecule type" value="Genomic_DNA"/>
</dbReference>
<feature type="domain" description="F-box" evidence="1">
    <location>
        <begin position="1"/>
        <end position="46"/>
    </location>
</feature>
<dbReference type="OrthoDB" id="1023747at2759"/>
<evidence type="ECO:0000259" key="1">
    <source>
        <dbReference type="PROSITE" id="PS50181"/>
    </source>
</evidence>
<proteinExistence type="predicted"/>
<gene>
    <name evidence="2" type="ORF">ISN44_As08g026530</name>
</gene>
<dbReference type="PANTHER" id="PTHR31672">
    <property type="entry name" value="BNACNNG10540D PROTEIN"/>
    <property type="match status" value="1"/>
</dbReference>
<dbReference type="InterPro" id="IPR001810">
    <property type="entry name" value="F-box_dom"/>
</dbReference>
<evidence type="ECO:0000313" key="2">
    <source>
        <dbReference type="EMBL" id="KAG7583119.1"/>
    </source>
</evidence>
<accession>A0A8T2BAU3</accession>
<dbReference type="Pfam" id="PF00646">
    <property type="entry name" value="F-box"/>
    <property type="match status" value="1"/>
</dbReference>
<dbReference type="Proteomes" id="UP000694251">
    <property type="component" value="Chromosome 8"/>
</dbReference>
<dbReference type="CDD" id="cd22157">
    <property type="entry name" value="F-box_AtFBW1-like"/>
    <property type="match status" value="1"/>
</dbReference>
<dbReference type="InterPro" id="IPR006527">
    <property type="entry name" value="F-box-assoc_dom_typ1"/>
</dbReference>
<dbReference type="InterPro" id="IPR017451">
    <property type="entry name" value="F-box-assoc_interact_dom"/>
</dbReference>
<organism evidence="2 3">
    <name type="scientific">Arabidopsis suecica</name>
    <name type="common">Swedish thale-cress</name>
    <name type="synonym">Cardaminopsis suecica</name>
    <dbReference type="NCBI Taxonomy" id="45249"/>
    <lineage>
        <taxon>Eukaryota</taxon>
        <taxon>Viridiplantae</taxon>
        <taxon>Streptophyta</taxon>
        <taxon>Embryophyta</taxon>
        <taxon>Tracheophyta</taxon>
        <taxon>Spermatophyta</taxon>
        <taxon>Magnoliopsida</taxon>
        <taxon>eudicotyledons</taxon>
        <taxon>Gunneridae</taxon>
        <taxon>Pentapetalae</taxon>
        <taxon>rosids</taxon>
        <taxon>malvids</taxon>
        <taxon>Brassicales</taxon>
        <taxon>Brassicaceae</taxon>
        <taxon>Camelineae</taxon>
        <taxon>Arabidopsis</taxon>
    </lineage>
</organism>
<dbReference type="InterPro" id="IPR050796">
    <property type="entry name" value="SCF_F-box_component"/>
</dbReference>
<dbReference type="NCBIfam" id="TIGR01640">
    <property type="entry name" value="F_box_assoc_1"/>
    <property type="match status" value="1"/>
</dbReference>
<reference evidence="2 3" key="1">
    <citation type="submission" date="2020-12" db="EMBL/GenBank/DDBJ databases">
        <title>Concerted genomic and epigenomic changes stabilize Arabidopsis allopolyploids.</title>
        <authorList>
            <person name="Chen Z."/>
        </authorList>
    </citation>
    <scope>NUCLEOTIDE SEQUENCE [LARGE SCALE GENOMIC DNA]</scope>
    <source>
        <strain evidence="2">As9502</strain>
        <tissue evidence="2">Leaf</tissue>
    </source>
</reference>
<evidence type="ECO:0000313" key="3">
    <source>
        <dbReference type="Proteomes" id="UP000694251"/>
    </source>
</evidence>